<dbReference type="InterPro" id="IPR053207">
    <property type="entry name" value="Non-NMDA_GluR_Accessory"/>
</dbReference>
<dbReference type="InParanoid" id="T1EZR4"/>
<proteinExistence type="predicted"/>
<dbReference type="InterPro" id="IPR035914">
    <property type="entry name" value="Sperma_CUB_dom_sf"/>
</dbReference>
<keyword evidence="5" id="KW-1185">Reference proteome</keyword>
<dbReference type="PANTHER" id="PTHR47537">
    <property type="entry name" value="CUBILIN"/>
    <property type="match status" value="1"/>
</dbReference>
<accession>T1EZR4</accession>
<dbReference type="CTD" id="20202064"/>
<dbReference type="AlphaFoldDB" id="T1EZR4"/>
<dbReference type="PANTHER" id="PTHR47537:SF2">
    <property type="entry name" value="CUBILIN"/>
    <property type="match status" value="1"/>
</dbReference>
<dbReference type="Gene3D" id="2.60.120.290">
    <property type="entry name" value="Spermadhesin, CUB domain"/>
    <property type="match status" value="1"/>
</dbReference>
<dbReference type="KEGG" id="hro:HELRODRAFT_167752"/>
<name>T1EZR4_HELRO</name>
<dbReference type="Proteomes" id="UP000015101">
    <property type="component" value="Unassembled WGS sequence"/>
</dbReference>
<dbReference type="SUPFAM" id="SSF49854">
    <property type="entry name" value="Spermadhesin, CUB domain"/>
    <property type="match status" value="1"/>
</dbReference>
<dbReference type="RefSeq" id="XP_009011741.1">
    <property type="nucleotide sequence ID" value="XM_009013493.1"/>
</dbReference>
<evidence type="ECO:0000313" key="5">
    <source>
        <dbReference type="Proteomes" id="UP000015101"/>
    </source>
</evidence>
<dbReference type="HOGENOM" id="CLU_1556938_0_0_1"/>
<dbReference type="GeneID" id="20202064"/>
<evidence type="ECO:0000256" key="1">
    <source>
        <dbReference type="ARBA" id="ARBA00023157"/>
    </source>
</evidence>
<dbReference type="EMBL" id="AMQM01002841">
    <property type="status" value="NOT_ANNOTATED_CDS"/>
    <property type="molecule type" value="Genomic_DNA"/>
</dbReference>
<sequence>MSDVLITDGYREITSLETVSGRTRQHSQFQMVGGVRKWNTPCHYEFYDLPKGLSSGKFFSPRYPQNYPARTHCHYHFFATHPRVVKVLLQNIQLEAANGRHNENMNNLKVLPLLRWKSRDGCHYEIGSILQYIKLNCMFRGGDIQVHMLADSDQAMQHIDWCEILKLPLQLS</sequence>
<dbReference type="OrthoDB" id="6369184at2759"/>
<evidence type="ECO:0000259" key="2">
    <source>
        <dbReference type="Pfam" id="PF00431"/>
    </source>
</evidence>
<reference evidence="3 5" key="2">
    <citation type="journal article" date="2013" name="Nature">
        <title>Insights into bilaterian evolution from three spiralian genomes.</title>
        <authorList>
            <person name="Simakov O."/>
            <person name="Marletaz F."/>
            <person name="Cho S.J."/>
            <person name="Edsinger-Gonzales E."/>
            <person name="Havlak P."/>
            <person name="Hellsten U."/>
            <person name="Kuo D.H."/>
            <person name="Larsson T."/>
            <person name="Lv J."/>
            <person name="Arendt D."/>
            <person name="Savage R."/>
            <person name="Osoegawa K."/>
            <person name="de Jong P."/>
            <person name="Grimwood J."/>
            <person name="Chapman J.A."/>
            <person name="Shapiro H."/>
            <person name="Aerts A."/>
            <person name="Otillar R.P."/>
            <person name="Terry A.Y."/>
            <person name="Boore J.L."/>
            <person name="Grigoriev I.V."/>
            <person name="Lindberg D.R."/>
            <person name="Seaver E.C."/>
            <person name="Weisblat D.A."/>
            <person name="Putnam N.H."/>
            <person name="Rokhsar D.S."/>
        </authorList>
    </citation>
    <scope>NUCLEOTIDE SEQUENCE</scope>
</reference>
<reference evidence="4" key="3">
    <citation type="submission" date="2015-06" db="UniProtKB">
        <authorList>
            <consortium name="EnsemblMetazoa"/>
        </authorList>
    </citation>
    <scope>IDENTIFICATION</scope>
</reference>
<protein>
    <recommendedName>
        <fullName evidence="2">CUB domain-containing protein</fullName>
    </recommendedName>
</protein>
<dbReference type="Pfam" id="PF00431">
    <property type="entry name" value="CUB"/>
    <property type="match status" value="1"/>
</dbReference>
<dbReference type="EMBL" id="KB095905">
    <property type="protein sequence ID" value="ESO09927.1"/>
    <property type="molecule type" value="Genomic_DNA"/>
</dbReference>
<feature type="domain" description="CUB" evidence="2">
    <location>
        <begin position="54"/>
        <end position="99"/>
    </location>
</feature>
<dbReference type="InterPro" id="IPR000859">
    <property type="entry name" value="CUB_dom"/>
</dbReference>
<evidence type="ECO:0000313" key="3">
    <source>
        <dbReference type="EMBL" id="ESO09927.1"/>
    </source>
</evidence>
<reference evidence="5" key="1">
    <citation type="submission" date="2012-12" db="EMBL/GenBank/DDBJ databases">
        <authorList>
            <person name="Hellsten U."/>
            <person name="Grimwood J."/>
            <person name="Chapman J.A."/>
            <person name="Shapiro H."/>
            <person name="Aerts A."/>
            <person name="Otillar R.P."/>
            <person name="Terry A.Y."/>
            <person name="Boore J.L."/>
            <person name="Simakov O."/>
            <person name="Marletaz F."/>
            <person name="Cho S.-J."/>
            <person name="Edsinger-Gonzales E."/>
            <person name="Havlak P."/>
            <person name="Kuo D.-H."/>
            <person name="Larsson T."/>
            <person name="Lv J."/>
            <person name="Arendt D."/>
            <person name="Savage R."/>
            <person name="Osoegawa K."/>
            <person name="de Jong P."/>
            <person name="Lindberg D.R."/>
            <person name="Seaver E.C."/>
            <person name="Weisblat D.A."/>
            <person name="Putnam N.H."/>
            <person name="Grigoriev I.V."/>
            <person name="Rokhsar D.S."/>
        </authorList>
    </citation>
    <scope>NUCLEOTIDE SEQUENCE</scope>
</reference>
<gene>
    <name evidence="4" type="primary">20202064</name>
    <name evidence="3" type="ORF">HELRODRAFT_167752</name>
</gene>
<evidence type="ECO:0000313" key="4">
    <source>
        <dbReference type="EnsemblMetazoa" id="HelroP167752"/>
    </source>
</evidence>
<keyword evidence="1" id="KW-1015">Disulfide bond</keyword>
<dbReference type="EnsemblMetazoa" id="HelroT167752">
    <property type="protein sequence ID" value="HelroP167752"/>
    <property type="gene ID" value="HelroG167752"/>
</dbReference>
<organism evidence="4 5">
    <name type="scientific">Helobdella robusta</name>
    <name type="common">Californian leech</name>
    <dbReference type="NCBI Taxonomy" id="6412"/>
    <lineage>
        <taxon>Eukaryota</taxon>
        <taxon>Metazoa</taxon>
        <taxon>Spiralia</taxon>
        <taxon>Lophotrochozoa</taxon>
        <taxon>Annelida</taxon>
        <taxon>Clitellata</taxon>
        <taxon>Hirudinea</taxon>
        <taxon>Rhynchobdellida</taxon>
        <taxon>Glossiphoniidae</taxon>
        <taxon>Helobdella</taxon>
    </lineage>
</organism>